<feature type="transmembrane region" description="Helical" evidence="1">
    <location>
        <begin position="141"/>
        <end position="165"/>
    </location>
</feature>
<feature type="transmembrane region" description="Helical" evidence="1">
    <location>
        <begin position="177"/>
        <end position="200"/>
    </location>
</feature>
<reference evidence="2" key="2">
    <citation type="submission" date="2019-12" db="EMBL/GenBank/DDBJ databases">
        <authorList>
            <consortium name="NCBI Pathogen Detection Project"/>
        </authorList>
    </citation>
    <scope>NUCLEOTIDE SEQUENCE</scope>
    <source>
        <strain evidence="2">1930</strain>
    </source>
</reference>
<keyword evidence="1" id="KW-0472">Membrane</keyword>
<accession>A0A8H9MUM9</accession>
<organism evidence="2">
    <name type="scientific">Vibrio parahaemolyticus</name>
    <dbReference type="NCBI Taxonomy" id="670"/>
    <lineage>
        <taxon>Bacteria</taxon>
        <taxon>Pseudomonadati</taxon>
        <taxon>Pseudomonadota</taxon>
        <taxon>Gammaproteobacteria</taxon>
        <taxon>Vibrionales</taxon>
        <taxon>Vibrionaceae</taxon>
        <taxon>Vibrio</taxon>
    </lineage>
</organism>
<dbReference type="RefSeq" id="WP_114867646.1">
    <property type="nucleotide sequence ID" value="NZ_JANFSV010000054.1"/>
</dbReference>
<dbReference type="EMBL" id="DACQKT010000029">
    <property type="protein sequence ID" value="HAS6680210.1"/>
    <property type="molecule type" value="Genomic_DNA"/>
</dbReference>
<dbReference type="AlphaFoldDB" id="A0A8H9MUM9"/>
<gene>
    <name evidence="2" type="ORF">I7278_25885</name>
</gene>
<evidence type="ECO:0000256" key="1">
    <source>
        <dbReference type="SAM" id="Phobius"/>
    </source>
</evidence>
<sequence>MLELVSFVYFLILFSGLLGHVNRGREIERISNEVYGLQLYTGMTLIYYVYLLILAKCTTVPGSPLFMVVPIILTLTVVSYYWARFKDARDVIVDSFLFKVSSFLSLVGCNIASIYLSANVIEVLTSTAAPDLQHYVDMARWVYFIMLMLVVTQIIFGLSMLGAMFIPLVKCPDERDVLSFAMTPLGSLYVLNLAFFGFLVKYSLDESYLSEYLYVAFHNNLSGEEKICTNLDESAKLTLIGNKQALVATKDNKVTFSKVDCE</sequence>
<reference evidence="2" key="1">
    <citation type="journal article" date="2018" name="Genome Biol.">
        <title>SKESA: strategic k-mer extension for scrupulous assemblies.</title>
        <authorList>
            <person name="Souvorov A."/>
            <person name="Agarwala R."/>
            <person name="Lipman D.J."/>
        </authorList>
    </citation>
    <scope>NUCLEOTIDE SEQUENCE</scope>
    <source>
        <strain evidence="2">1930</strain>
    </source>
</reference>
<proteinExistence type="predicted"/>
<dbReference type="Proteomes" id="UP000856022">
    <property type="component" value="Unassembled WGS sequence"/>
</dbReference>
<feature type="transmembrane region" description="Helical" evidence="1">
    <location>
        <begin position="65"/>
        <end position="83"/>
    </location>
</feature>
<evidence type="ECO:0000313" key="2">
    <source>
        <dbReference type="EMBL" id="HAS6680210.1"/>
    </source>
</evidence>
<feature type="transmembrane region" description="Helical" evidence="1">
    <location>
        <begin position="6"/>
        <end position="22"/>
    </location>
</feature>
<name>A0A8H9MUM9_VIBPH</name>
<keyword evidence="1" id="KW-1133">Transmembrane helix</keyword>
<feature type="transmembrane region" description="Helical" evidence="1">
    <location>
        <begin position="34"/>
        <end position="53"/>
    </location>
</feature>
<keyword evidence="1" id="KW-0812">Transmembrane</keyword>
<comment type="caution">
    <text evidence="2">The sequence shown here is derived from an EMBL/GenBank/DDBJ whole genome shotgun (WGS) entry which is preliminary data.</text>
</comment>
<protein>
    <submittedName>
        <fullName evidence="2">Uncharacterized protein</fullName>
    </submittedName>
</protein>